<evidence type="ECO:0000313" key="4">
    <source>
        <dbReference type="EMBL" id="KAK7677762.1"/>
    </source>
</evidence>
<accession>A0AAW0FEX7</accession>
<dbReference type="SMART" id="SM00855">
    <property type="entry name" value="PGAM"/>
    <property type="match status" value="1"/>
</dbReference>
<feature type="binding site" evidence="3">
    <location>
        <begin position="11"/>
        <end position="18"/>
    </location>
    <ligand>
        <name>substrate</name>
    </ligand>
</feature>
<feature type="active site" description="Tele-phosphohistidine intermediate" evidence="2">
    <location>
        <position position="12"/>
    </location>
</feature>
<evidence type="ECO:0000256" key="1">
    <source>
        <dbReference type="ARBA" id="ARBA00022801"/>
    </source>
</evidence>
<proteinExistence type="predicted"/>
<feature type="binding site" evidence="3">
    <location>
        <position position="61"/>
    </location>
    <ligand>
        <name>substrate</name>
    </ligand>
</feature>
<keyword evidence="5" id="KW-1185">Reference proteome</keyword>
<dbReference type="Pfam" id="PF00300">
    <property type="entry name" value="His_Phos_1"/>
    <property type="match status" value="1"/>
</dbReference>
<dbReference type="Proteomes" id="UP001385951">
    <property type="component" value="Unassembled WGS sequence"/>
</dbReference>
<dbReference type="SUPFAM" id="SSF53254">
    <property type="entry name" value="Phosphoglycerate mutase-like"/>
    <property type="match status" value="1"/>
</dbReference>
<name>A0AAW0FEX7_9APHY</name>
<dbReference type="InterPro" id="IPR013078">
    <property type="entry name" value="His_Pase_superF_clade-1"/>
</dbReference>
<protein>
    <recommendedName>
        <fullName evidence="6">Phosphoglycerate mutase-like protein</fullName>
    </recommendedName>
</protein>
<dbReference type="GO" id="GO:0005829">
    <property type="term" value="C:cytosol"/>
    <property type="evidence" value="ECO:0007669"/>
    <property type="project" value="TreeGrafter"/>
</dbReference>
<comment type="caution">
    <text evidence="4">The sequence shown here is derived from an EMBL/GenBank/DDBJ whole genome shotgun (WGS) entry which is preliminary data.</text>
</comment>
<gene>
    <name evidence="4" type="ORF">QCA50_019314</name>
</gene>
<evidence type="ECO:0008006" key="6">
    <source>
        <dbReference type="Google" id="ProtNLM"/>
    </source>
</evidence>
<dbReference type="EMBL" id="JASBNA010000083">
    <property type="protein sequence ID" value="KAK7677762.1"/>
    <property type="molecule type" value="Genomic_DNA"/>
</dbReference>
<feature type="active site" description="Proton donor/acceptor" evidence="2">
    <location>
        <position position="88"/>
    </location>
</feature>
<dbReference type="Gene3D" id="3.40.50.1240">
    <property type="entry name" value="Phosphoglycerate mutase-like"/>
    <property type="match status" value="1"/>
</dbReference>
<keyword evidence="1" id="KW-0378">Hydrolase</keyword>
<dbReference type="CDD" id="cd07067">
    <property type="entry name" value="HP_PGM_like"/>
    <property type="match status" value="1"/>
</dbReference>
<evidence type="ECO:0000313" key="5">
    <source>
        <dbReference type="Proteomes" id="UP001385951"/>
    </source>
</evidence>
<organism evidence="4 5">
    <name type="scientific">Cerrena zonata</name>
    <dbReference type="NCBI Taxonomy" id="2478898"/>
    <lineage>
        <taxon>Eukaryota</taxon>
        <taxon>Fungi</taxon>
        <taxon>Dikarya</taxon>
        <taxon>Basidiomycota</taxon>
        <taxon>Agaricomycotina</taxon>
        <taxon>Agaricomycetes</taxon>
        <taxon>Polyporales</taxon>
        <taxon>Cerrenaceae</taxon>
        <taxon>Cerrena</taxon>
    </lineage>
</organism>
<sequence length="253" mass="28044">MAPVVTVTFIRHGESTDNLRSVWAGWKDSPLSNHGMNQARAVGASLSNIRPDTIYASPLKRAFTTAEAVRDAQSEPKPPLIPSPLIREQHFGIAEGRPWLLNAKPELSLEEHIAQGIFPVLHHREEKFPEGESVNDLAQRADQAIRELVLPHVWSAAREGSKGVHIAVASHGLCISELIQALLRQDASGVLLEDKYRGLRNTAWTRLTVDIKGWTDNSAPLVFSNDNPPSLIVKVTDINRYEHLDNVNDSKKV</sequence>
<dbReference type="GO" id="GO:0043456">
    <property type="term" value="P:regulation of pentose-phosphate shunt"/>
    <property type="evidence" value="ECO:0007669"/>
    <property type="project" value="TreeGrafter"/>
</dbReference>
<dbReference type="PANTHER" id="PTHR46517:SF1">
    <property type="entry name" value="FRUCTOSE-2,6-BISPHOSPHATASE TIGAR"/>
    <property type="match status" value="1"/>
</dbReference>
<evidence type="ECO:0000256" key="2">
    <source>
        <dbReference type="PIRSR" id="PIRSR613078-1"/>
    </source>
</evidence>
<dbReference type="InterPro" id="IPR029033">
    <property type="entry name" value="His_PPase_superfam"/>
</dbReference>
<dbReference type="PANTHER" id="PTHR46517">
    <property type="entry name" value="FRUCTOSE-2,6-BISPHOSPHATASE TIGAR"/>
    <property type="match status" value="1"/>
</dbReference>
<dbReference type="AlphaFoldDB" id="A0AAW0FEX7"/>
<dbReference type="InterPro" id="IPR051695">
    <property type="entry name" value="Phosphoglycerate_Mutase"/>
</dbReference>
<evidence type="ECO:0000256" key="3">
    <source>
        <dbReference type="PIRSR" id="PIRSR613078-2"/>
    </source>
</evidence>
<dbReference type="GO" id="GO:0045820">
    <property type="term" value="P:negative regulation of glycolytic process"/>
    <property type="evidence" value="ECO:0007669"/>
    <property type="project" value="TreeGrafter"/>
</dbReference>
<dbReference type="GO" id="GO:0004331">
    <property type="term" value="F:fructose-2,6-bisphosphate 2-phosphatase activity"/>
    <property type="evidence" value="ECO:0007669"/>
    <property type="project" value="TreeGrafter"/>
</dbReference>
<reference evidence="4 5" key="1">
    <citation type="submission" date="2022-09" db="EMBL/GenBank/DDBJ databases">
        <authorList>
            <person name="Palmer J.M."/>
        </authorList>
    </citation>
    <scope>NUCLEOTIDE SEQUENCE [LARGE SCALE GENOMIC DNA]</scope>
    <source>
        <strain evidence="4 5">DSM 7382</strain>
    </source>
</reference>